<feature type="transmembrane region" description="Helical" evidence="1">
    <location>
        <begin position="96"/>
        <end position="113"/>
    </location>
</feature>
<feature type="transmembrane region" description="Helical" evidence="1">
    <location>
        <begin position="32"/>
        <end position="59"/>
    </location>
</feature>
<dbReference type="Proteomes" id="UP000014244">
    <property type="component" value="Unassembled WGS sequence"/>
</dbReference>
<comment type="caution">
    <text evidence="2">The sequence shown here is derived from an EMBL/GenBank/DDBJ whole genome shotgun (WGS) entry which is preliminary data.</text>
</comment>
<sequence length="126" mass="14425">MKKFFTVFAWLEVVLGLTMLWMTWDVGLRASGQIFGALVVLIGIVLLYGLIIYALIGWFMDPAHRYWYVLTLVLTLLYNVLAWTFPSVMIQTWATYPFPLITLLIGVMLVWVARQENNNGFADSGD</sequence>
<evidence type="ECO:0000313" key="2">
    <source>
        <dbReference type="EMBL" id="EPC71861.1"/>
    </source>
</evidence>
<proteinExistence type="predicted"/>
<name>A0A829H520_LACPA</name>
<keyword evidence="1" id="KW-0472">Membrane</keyword>
<feature type="transmembrane region" description="Helical" evidence="1">
    <location>
        <begin position="66"/>
        <end position="84"/>
    </location>
</feature>
<dbReference type="AlphaFoldDB" id="A0A829H520"/>
<keyword evidence="1" id="KW-0812">Transmembrane</keyword>
<evidence type="ECO:0000256" key="1">
    <source>
        <dbReference type="SAM" id="Phobius"/>
    </source>
</evidence>
<gene>
    <name evidence="2" type="ORF">Lpp41_10976</name>
</gene>
<evidence type="ECO:0000313" key="3">
    <source>
        <dbReference type="Proteomes" id="UP000014244"/>
    </source>
</evidence>
<keyword evidence="1" id="KW-1133">Transmembrane helix</keyword>
<protein>
    <submittedName>
        <fullName evidence="2">Uncharacterized protein</fullName>
    </submittedName>
</protein>
<accession>A0A829H520</accession>
<reference evidence="2 3" key="1">
    <citation type="journal article" date="2013" name="PLoS ONE">
        <title>Lactobacillus paracasei comparative genomics: towards species pan-genome definition and exploitation of diversity.</title>
        <authorList>
            <person name="Smokvina T."/>
            <person name="Wels M."/>
            <person name="Polka J."/>
            <person name="Chervaux C."/>
            <person name="Brisse S."/>
            <person name="Boekhorst J."/>
            <person name="van Hylckama Vlieg J.E."/>
            <person name="Siezen R.J."/>
        </authorList>
    </citation>
    <scope>NUCLEOTIDE SEQUENCE [LARGE SCALE GENOMIC DNA]</scope>
    <source>
        <strain evidence="2 3">Lpp41</strain>
    </source>
</reference>
<organism evidence="2 3">
    <name type="scientific">Lacticaseibacillus paracasei subsp. paracasei Lpp41</name>
    <dbReference type="NCBI Taxonomy" id="1256208"/>
    <lineage>
        <taxon>Bacteria</taxon>
        <taxon>Bacillati</taxon>
        <taxon>Bacillota</taxon>
        <taxon>Bacilli</taxon>
        <taxon>Lactobacillales</taxon>
        <taxon>Lactobacillaceae</taxon>
        <taxon>Lacticaseibacillus</taxon>
    </lineage>
</organism>
<dbReference type="EMBL" id="ANKE01000530">
    <property type="protein sequence ID" value="EPC71861.1"/>
    <property type="molecule type" value="Genomic_DNA"/>
</dbReference>